<dbReference type="Proteomes" id="UP000229901">
    <property type="component" value="Unassembled WGS sequence"/>
</dbReference>
<reference evidence="3" key="1">
    <citation type="submission" date="2017-09" db="EMBL/GenBank/DDBJ databases">
        <title>Depth-based differentiation of microbial function through sediment-hosted aquifers and enrichment of novel symbionts in the deep terrestrial subsurface.</title>
        <authorList>
            <person name="Probst A.J."/>
            <person name="Ladd B."/>
            <person name="Jarett J.K."/>
            <person name="Geller-Mcgrath D.E."/>
            <person name="Sieber C.M.K."/>
            <person name="Emerson J.B."/>
            <person name="Anantharaman K."/>
            <person name="Thomas B.C."/>
            <person name="Malmstrom R."/>
            <person name="Stieglmeier M."/>
            <person name="Klingl A."/>
            <person name="Woyke T."/>
            <person name="Ryan C.M."/>
            <person name="Banfield J.F."/>
        </authorList>
    </citation>
    <scope>NUCLEOTIDE SEQUENCE [LARGE SCALE GENOMIC DNA]</scope>
</reference>
<keyword evidence="1" id="KW-1133">Transmembrane helix</keyword>
<feature type="transmembrane region" description="Helical" evidence="1">
    <location>
        <begin position="5"/>
        <end position="25"/>
    </location>
</feature>
<evidence type="ECO:0000256" key="1">
    <source>
        <dbReference type="SAM" id="Phobius"/>
    </source>
</evidence>
<sequence length="64" mass="7204">MVKKIVLILGILFSFWGIIASVMSLNRTGYHGGLAEGYMLLLVVLSISFLFFAAFMLYKDIKKN</sequence>
<keyword evidence="1" id="KW-0472">Membrane</keyword>
<protein>
    <submittedName>
        <fullName evidence="2">Uncharacterized protein</fullName>
    </submittedName>
</protein>
<proteinExistence type="predicted"/>
<gene>
    <name evidence="2" type="ORF">COT97_04160</name>
</gene>
<accession>A0A2H0V488</accession>
<name>A0A2H0V488_9BACT</name>
<organism evidence="2 3">
    <name type="scientific">Candidatus Falkowbacteria bacterium CG10_big_fil_rev_8_21_14_0_10_39_11</name>
    <dbReference type="NCBI Taxonomy" id="1974565"/>
    <lineage>
        <taxon>Bacteria</taxon>
        <taxon>Candidatus Falkowiibacteriota</taxon>
    </lineage>
</organism>
<evidence type="ECO:0000313" key="2">
    <source>
        <dbReference type="EMBL" id="PIR93891.1"/>
    </source>
</evidence>
<keyword evidence="1" id="KW-0812">Transmembrane</keyword>
<dbReference type="AlphaFoldDB" id="A0A2H0V488"/>
<feature type="transmembrane region" description="Helical" evidence="1">
    <location>
        <begin position="37"/>
        <end position="58"/>
    </location>
</feature>
<dbReference type="EMBL" id="PFAP01000031">
    <property type="protein sequence ID" value="PIR93891.1"/>
    <property type="molecule type" value="Genomic_DNA"/>
</dbReference>
<evidence type="ECO:0000313" key="3">
    <source>
        <dbReference type="Proteomes" id="UP000229901"/>
    </source>
</evidence>
<comment type="caution">
    <text evidence="2">The sequence shown here is derived from an EMBL/GenBank/DDBJ whole genome shotgun (WGS) entry which is preliminary data.</text>
</comment>